<dbReference type="SUPFAM" id="SSF56112">
    <property type="entry name" value="Protein kinase-like (PK-like)"/>
    <property type="match status" value="1"/>
</dbReference>
<dbReference type="GO" id="GO:0004413">
    <property type="term" value="F:homoserine kinase activity"/>
    <property type="evidence" value="ECO:0007669"/>
    <property type="project" value="TreeGrafter"/>
</dbReference>
<evidence type="ECO:0000259" key="2">
    <source>
        <dbReference type="Pfam" id="PF01636"/>
    </source>
</evidence>
<dbReference type="InterPro" id="IPR002575">
    <property type="entry name" value="Aminoglycoside_PTrfase"/>
</dbReference>
<dbReference type="GO" id="GO:0009088">
    <property type="term" value="P:threonine biosynthetic process"/>
    <property type="evidence" value="ECO:0007669"/>
    <property type="project" value="TreeGrafter"/>
</dbReference>
<comment type="similarity">
    <text evidence="1">Belongs to the pseudomonas-type ThrB family.</text>
</comment>
<dbReference type="InterPro" id="IPR050249">
    <property type="entry name" value="Pseudomonas-type_ThrB"/>
</dbReference>
<comment type="caution">
    <text evidence="3">The sequence shown here is derived from an EMBL/GenBank/DDBJ whole genome shotgun (WGS) entry which is preliminary data.</text>
</comment>
<dbReference type="Pfam" id="PF01636">
    <property type="entry name" value="APH"/>
    <property type="match status" value="1"/>
</dbReference>
<feature type="domain" description="Aminoglycoside phosphotransferase" evidence="2">
    <location>
        <begin position="43"/>
        <end position="264"/>
    </location>
</feature>
<evidence type="ECO:0000256" key="1">
    <source>
        <dbReference type="ARBA" id="ARBA00038240"/>
    </source>
</evidence>
<dbReference type="EMBL" id="JNSK01000015">
    <property type="protein sequence ID" value="KGA19214.1"/>
    <property type="molecule type" value="Genomic_DNA"/>
</dbReference>
<dbReference type="Gene3D" id="3.90.1200.10">
    <property type="match status" value="1"/>
</dbReference>
<proteinExistence type="inferred from homology"/>
<sequence length="326" mass="36955">MSSFFDLSQDLQIKQLELFATEILKHYPIEVASAVSINYEYNATLKIEATNGQLFALRININSPRTPENLKAEIAWVRSLAQDARVVVPEPIANNDGSFYTSIFHEASQRTLHCVLYSWLFGAELGDEPTVEQLHALGAAMATMHLASKDFSCPTGSTLPSFIDPLWETEDYLLSEKSVLDAPTRKVISEAMDVIRSETVRLFSENKPQIIHADLHGWNVMWNNGLLSVFDFDDCGIGLPLQDLATAIYYLDTPEQDAALKEGYASIAPLPEYNQQEMEMLLLQRRIVLLNYLYETSNLEHRSMIPEYQEETLRRIGVFLKSVENK</sequence>
<dbReference type="PANTHER" id="PTHR21064:SF6">
    <property type="entry name" value="AMINOGLYCOSIDE PHOSPHOTRANSFERASE DOMAIN-CONTAINING PROTEIN"/>
    <property type="match status" value="1"/>
</dbReference>
<name>A0A094QAQ0_9ZZZZ</name>
<evidence type="ECO:0000313" key="3">
    <source>
        <dbReference type="EMBL" id="KGA19214.1"/>
    </source>
</evidence>
<gene>
    <name evidence="3" type="ORF">GM50_6435</name>
</gene>
<dbReference type="InterPro" id="IPR011009">
    <property type="entry name" value="Kinase-like_dom_sf"/>
</dbReference>
<dbReference type="Gene3D" id="3.30.200.20">
    <property type="entry name" value="Phosphorylase Kinase, domain 1"/>
    <property type="match status" value="1"/>
</dbReference>
<dbReference type="AlphaFoldDB" id="A0A094QAQ0"/>
<reference evidence="3" key="1">
    <citation type="submission" date="2014-05" db="EMBL/GenBank/DDBJ databases">
        <title>Key roles for freshwater Actinobacteria revealed by deep metagenomic sequencing.</title>
        <authorList>
            <person name="Ghai R."/>
            <person name="Mizuno C.M."/>
            <person name="Picazo A."/>
            <person name="Camacho A."/>
            <person name="Rodriguez-Valera F."/>
        </authorList>
    </citation>
    <scope>NUCLEOTIDE SEQUENCE</scope>
</reference>
<protein>
    <recommendedName>
        <fullName evidence="2">Aminoglycoside phosphotransferase domain-containing protein</fullName>
    </recommendedName>
</protein>
<accession>A0A094QAQ0</accession>
<organism evidence="3">
    <name type="scientific">freshwater metagenome</name>
    <dbReference type="NCBI Taxonomy" id="449393"/>
    <lineage>
        <taxon>unclassified sequences</taxon>
        <taxon>metagenomes</taxon>
        <taxon>ecological metagenomes</taxon>
    </lineage>
</organism>
<dbReference type="PANTHER" id="PTHR21064">
    <property type="entry name" value="AMINOGLYCOSIDE PHOSPHOTRANSFERASE DOMAIN-CONTAINING PROTEIN-RELATED"/>
    <property type="match status" value="1"/>
</dbReference>